<feature type="compositionally biased region" description="Low complexity" evidence="5">
    <location>
        <begin position="95"/>
        <end position="115"/>
    </location>
</feature>
<dbReference type="eggNOG" id="KOG1842">
    <property type="taxonomic scope" value="Eukaryota"/>
</dbReference>
<dbReference type="InterPro" id="IPR036531">
    <property type="entry name" value="Rbsn_Rab-bd_sf"/>
</dbReference>
<reference evidence="7 8" key="1">
    <citation type="journal article" date="2010" name="Nat. Biotechnol.">
        <title>Genome sequence of the model mushroom Schizophyllum commune.</title>
        <authorList>
            <person name="Ohm R.A."/>
            <person name="de Jong J.F."/>
            <person name="Lugones L.G."/>
            <person name="Aerts A."/>
            <person name="Kothe E."/>
            <person name="Stajich J.E."/>
            <person name="de Vries R.P."/>
            <person name="Record E."/>
            <person name="Levasseur A."/>
            <person name="Baker S.E."/>
            <person name="Bartholomew K.A."/>
            <person name="Coutinho P.M."/>
            <person name="Erdmann S."/>
            <person name="Fowler T.J."/>
            <person name="Gathman A.C."/>
            <person name="Lombard V."/>
            <person name="Henrissat B."/>
            <person name="Knabe N."/>
            <person name="Kuees U."/>
            <person name="Lilly W.W."/>
            <person name="Lindquist E."/>
            <person name="Lucas S."/>
            <person name="Magnuson J.K."/>
            <person name="Piumi F."/>
            <person name="Raudaskoski M."/>
            <person name="Salamov A."/>
            <person name="Schmutz J."/>
            <person name="Schwarze F.W.M.R."/>
            <person name="vanKuyk P.A."/>
            <person name="Horton J.S."/>
            <person name="Grigoriev I.V."/>
            <person name="Woesten H.A.B."/>
        </authorList>
    </citation>
    <scope>NUCLEOTIDE SEQUENCE [LARGE SCALE GENOMIC DNA]</scope>
    <source>
        <strain evidence="8">H4-8 / FGSC 9210</strain>
    </source>
</reference>
<dbReference type="STRING" id="578458.D8PVL3"/>
<feature type="compositionally biased region" description="Polar residues" evidence="5">
    <location>
        <begin position="175"/>
        <end position="200"/>
    </location>
</feature>
<evidence type="ECO:0000256" key="4">
    <source>
        <dbReference type="PROSITE-ProRule" id="PRU00091"/>
    </source>
</evidence>
<dbReference type="SMART" id="SM00064">
    <property type="entry name" value="FYVE"/>
    <property type="match status" value="1"/>
</dbReference>
<dbReference type="InterPro" id="IPR021565">
    <property type="entry name" value="Rbsn_Rab-bd"/>
</dbReference>
<feature type="region of interest" description="Disordered" evidence="5">
    <location>
        <begin position="657"/>
        <end position="690"/>
    </location>
</feature>
<sequence length="747" mass="81649">MDSASYVPYQAYKASPESKRHSRNHSFGSQSGTPTPPASATSPVSYVDTDVARGKRREESLSPAPTIKLDPPPPASNGLPSPPDSAHSHDDDVKSVSSTGEASTSSATSPTTNGTITSPTASTSALPPNATDVARPTGPQRKSASTFRHIPLKPARPSPLNPNSRHSLRIASENGARSPSSGTISEPQTRTSSFHLAQSSADKRKTTLSPASAHTPALPTTSPSLSVSTLPEEARPTSAASSPTPLRAPTSPQHPALSLSVPTSPRLASPGASRASTPQSINKPLPPTRAAPYRPGFQPKGVYRPRTDEFLAHRKIAHDGNPSVPGQESHKRIERTKLERRLEKLIALHFPPLGAAQDEKASLKAPANLRRRSSLFDMDFRSMSFSDASSELLRGVLESRQSQKDNIRAAEQRIAPWEDDASVTKCPCCGYVASFHPLTNRKHHCRLCGKIICRLPIKRPQRPVVCSSLFVVDRVTRHIEEVEEGVDYGVRKRRVSMAPTTPTKNGASSPVTDDEEKFLKGVRICRDCRPILLRQQYEQERHDVPPFVKLYEAFLQLEHEIEEYLPQFQELLLTLSHDDQPTKEASIARKRLLEAFAQYDALAKRIRKLPCPGGPGSSQDRVQAAILNRASAFLQKNMFPLQVSYNVKYTMTVSANAPQSLPRPKQHKKASSSATSSPPPEPPSKVDPDSDVARALQPLLEQEALIESFVEEAKAHRKFEDVKTLKANLAEIRGEIERILANANAHR</sequence>
<dbReference type="Gene3D" id="4.10.860.20">
    <property type="entry name" value="Rabenosyn, Rab binding domain"/>
    <property type="match status" value="1"/>
</dbReference>
<dbReference type="SUPFAM" id="SSF140125">
    <property type="entry name" value="Rabenosyn-5 Rab-binding domain-like"/>
    <property type="match status" value="1"/>
</dbReference>
<gene>
    <name evidence="7" type="ORF">SCHCODRAFT_51726</name>
</gene>
<name>D8PVL3_SCHCM</name>
<feature type="region of interest" description="Disordered" evidence="5">
    <location>
        <begin position="1"/>
        <end position="303"/>
    </location>
</feature>
<keyword evidence="1" id="KW-0479">Metal-binding</keyword>
<dbReference type="CDD" id="cd15737">
    <property type="entry name" value="FYVE2_Vac1p_like"/>
    <property type="match status" value="1"/>
</dbReference>
<feature type="compositionally biased region" description="Basic and acidic residues" evidence="5">
    <location>
        <begin position="50"/>
        <end position="60"/>
    </location>
</feature>
<dbReference type="HOGENOM" id="CLU_015191_0_0_1"/>
<dbReference type="SUPFAM" id="SSF57903">
    <property type="entry name" value="FYVE/PHD zinc finger"/>
    <property type="match status" value="1"/>
</dbReference>
<dbReference type="OMA" id="NGHTYSE"/>
<evidence type="ECO:0000256" key="2">
    <source>
        <dbReference type="ARBA" id="ARBA00022771"/>
    </source>
</evidence>
<dbReference type="InParanoid" id="D8PVL3"/>
<dbReference type="Pfam" id="PF01363">
    <property type="entry name" value="FYVE"/>
    <property type="match status" value="1"/>
</dbReference>
<proteinExistence type="predicted"/>
<keyword evidence="2 4" id="KW-0863">Zinc-finger</keyword>
<dbReference type="VEuPathDB" id="FungiDB:SCHCODRAFT_01168080"/>
<protein>
    <recommendedName>
        <fullName evidence="6">FYVE-type domain-containing protein</fullName>
    </recommendedName>
</protein>
<organism evidence="8">
    <name type="scientific">Schizophyllum commune (strain H4-8 / FGSC 9210)</name>
    <name type="common">Split gill fungus</name>
    <dbReference type="NCBI Taxonomy" id="578458"/>
    <lineage>
        <taxon>Eukaryota</taxon>
        <taxon>Fungi</taxon>
        <taxon>Dikarya</taxon>
        <taxon>Basidiomycota</taxon>
        <taxon>Agaricomycotina</taxon>
        <taxon>Agaricomycetes</taxon>
        <taxon>Agaricomycetidae</taxon>
        <taxon>Agaricales</taxon>
        <taxon>Schizophyllaceae</taxon>
        <taxon>Schizophyllum</taxon>
    </lineage>
</organism>
<dbReference type="InterPro" id="IPR013083">
    <property type="entry name" value="Znf_RING/FYVE/PHD"/>
</dbReference>
<feature type="compositionally biased region" description="Low complexity" evidence="5">
    <location>
        <begin position="208"/>
        <end position="231"/>
    </location>
</feature>
<dbReference type="InterPro" id="IPR000306">
    <property type="entry name" value="Znf_FYVE"/>
</dbReference>
<dbReference type="PANTHER" id="PTHR13510:SF44">
    <property type="entry name" value="RABENOSYN-5"/>
    <property type="match status" value="1"/>
</dbReference>
<feature type="compositionally biased region" description="Pro residues" evidence="5">
    <location>
        <begin position="70"/>
        <end position="83"/>
    </location>
</feature>
<dbReference type="GO" id="GO:0008270">
    <property type="term" value="F:zinc ion binding"/>
    <property type="evidence" value="ECO:0007669"/>
    <property type="project" value="UniProtKB-KW"/>
</dbReference>
<evidence type="ECO:0000256" key="1">
    <source>
        <dbReference type="ARBA" id="ARBA00022723"/>
    </source>
</evidence>
<dbReference type="InterPro" id="IPR011011">
    <property type="entry name" value="Znf_FYVE_PHD"/>
</dbReference>
<feature type="compositionally biased region" description="Low complexity" evidence="5">
    <location>
        <begin position="28"/>
        <end position="43"/>
    </location>
</feature>
<dbReference type="AlphaFoldDB" id="D8PVL3"/>
<dbReference type="PROSITE" id="PS50178">
    <property type="entry name" value="ZF_FYVE"/>
    <property type="match status" value="1"/>
</dbReference>
<accession>D8PVL3</accession>
<evidence type="ECO:0000313" key="8">
    <source>
        <dbReference type="Proteomes" id="UP000007431"/>
    </source>
</evidence>
<keyword evidence="8" id="KW-1185">Reference proteome</keyword>
<evidence type="ECO:0000256" key="3">
    <source>
        <dbReference type="ARBA" id="ARBA00022833"/>
    </source>
</evidence>
<dbReference type="EMBL" id="GL377303">
    <property type="protein sequence ID" value="EFJ00062.1"/>
    <property type="molecule type" value="Genomic_DNA"/>
</dbReference>
<dbReference type="InterPro" id="IPR052727">
    <property type="entry name" value="Rab4/Rab5_effector"/>
</dbReference>
<dbReference type="PANTHER" id="PTHR13510">
    <property type="entry name" value="FYVE-FINGER-CONTAINING RAB5 EFFECTOR PROTEIN RABENOSYN-5-RELATED"/>
    <property type="match status" value="1"/>
</dbReference>
<evidence type="ECO:0000313" key="7">
    <source>
        <dbReference type="EMBL" id="EFJ00062.1"/>
    </source>
</evidence>
<dbReference type="Proteomes" id="UP000007431">
    <property type="component" value="Unassembled WGS sequence"/>
</dbReference>
<evidence type="ECO:0000259" key="6">
    <source>
        <dbReference type="PROSITE" id="PS50178"/>
    </source>
</evidence>
<dbReference type="Gene3D" id="3.30.40.10">
    <property type="entry name" value="Zinc/RING finger domain, C3HC4 (zinc finger)"/>
    <property type="match status" value="1"/>
</dbReference>
<evidence type="ECO:0000256" key="5">
    <source>
        <dbReference type="SAM" id="MobiDB-lite"/>
    </source>
</evidence>
<feature type="domain" description="FYVE-type" evidence="6">
    <location>
        <begin position="420"/>
        <end position="533"/>
    </location>
</feature>
<keyword evidence="3" id="KW-0862">Zinc</keyword>
<feature type="compositionally biased region" description="Polar residues" evidence="5">
    <location>
        <begin position="116"/>
        <end position="126"/>
    </location>
</feature>
<dbReference type="InterPro" id="IPR017455">
    <property type="entry name" value="Znf_FYVE-rel"/>
</dbReference>
<dbReference type="Pfam" id="PF11464">
    <property type="entry name" value="Rbsn"/>
    <property type="match status" value="1"/>
</dbReference>